<evidence type="ECO:0000256" key="1">
    <source>
        <dbReference type="SAM" id="MobiDB-lite"/>
    </source>
</evidence>
<proteinExistence type="predicted"/>
<dbReference type="EMBL" id="AP005159">
    <property type="protein sequence ID" value="BAD10147.1"/>
    <property type="molecule type" value="Genomic_DNA"/>
</dbReference>
<reference evidence="3" key="1">
    <citation type="journal article" date="2005" name="Nature">
        <title>The map-based sequence of the rice genome.</title>
        <authorList>
            <consortium name="International rice genome sequencing project (IRGSP)"/>
            <person name="Matsumoto T."/>
            <person name="Wu J."/>
            <person name="Kanamori H."/>
            <person name="Katayose Y."/>
            <person name="Fujisawa M."/>
            <person name="Namiki N."/>
            <person name="Mizuno H."/>
            <person name="Yamamoto K."/>
            <person name="Antonio B.A."/>
            <person name="Baba T."/>
            <person name="Sakata K."/>
            <person name="Nagamura Y."/>
            <person name="Aoki H."/>
            <person name="Arikawa K."/>
            <person name="Arita K."/>
            <person name="Bito T."/>
            <person name="Chiden Y."/>
            <person name="Fujitsuka N."/>
            <person name="Fukunaka R."/>
            <person name="Hamada M."/>
            <person name="Harada C."/>
            <person name="Hayashi A."/>
            <person name="Hijishita S."/>
            <person name="Honda M."/>
            <person name="Hosokawa S."/>
            <person name="Ichikawa Y."/>
            <person name="Idonuma A."/>
            <person name="Iijima M."/>
            <person name="Ikeda M."/>
            <person name="Ikeno M."/>
            <person name="Ito K."/>
            <person name="Ito S."/>
            <person name="Ito T."/>
            <person name="Ito Y."/>
            <person name="Ito Y."/>
            <person name="Iwabuchi A."/>
            <person name="Kamiya K."/>
            <person name="Karasawa W."/>
            <person name="Kurita K."/>
            <person name="Katagiri S."/>
            <person name="Kikuta A."/>
            <person name="Kobayashi H."/>
            <person name="Kobayashi N."/>
            <person name="Machita K."/>
            <person name="Maehara T."/>
            <person name="Masukawa M."/>
            <person name="Mizubayashi T."/>
            <person name="Mukai Y."/>
            <person name="Nagasaki H."/>
            <person name="Nagata Y."/>
            <person name="Naito S."/>
            <person name="Nakashima M."/>
            <person name="Nakama Y."/>
            <person name="Nakamichi Y."/>
            <person name="Nakamura M."/>
            <person name="Meguro A."/>
            <person name="Negishi M."/>
            <person name="Ohta I."/>
            <person name="Ohta T."/>
            <person name="Okamoto M."/>
            <person name="Ono N."/>
            <person name="Saji S."/>
            <person name="Sakaguchi M."/>
            <person name="Sakai K."/>
            <person name="Shibata M."/>
            <person name="Shimokawa T."/>
            <person name="Song J."/>
            <person name="Takazaki Y."/>
            <person name="Terasawa K."/>
            <person name="Tsugane M."/>
            <person name="Tsuji K."/>
            <person name="Ueda S."/>
            <person name="Waki K."/>
            <person name="Yamagata H."/>
            <person name="Yamamoto M."/>
            <person name="Yamamoto S."/>
            <person name="Yamane H."/>
            <person name="Yoshiki S."/>
            <person name="Yoshihara R."/>
            <person name="Yukawa K."/>
            <person name="Zhong H."/>
            <person name="Yano M."/>
            <person name="Yuan Q."/>
            <person name="Ouyang S."/>
            <person name="Liu J."/>
            <person name="Jones K.M."/>
            <person name="Gansberger K."/>
            <person name="Moffat K."/>
            <person name="Hill J."/>
            <person name="Bera J."/>
            <person name="Fadrosh D."/>
            <person name="Jin S."/>
            <person name="Johri S."/>
            <person name="Kim M."/>
            <person name="Overton L."/>
            <person name="Reardon M."/>
            <person name="Tsitrin T."/>
            <person name="Vuong H."/>
            <person name="Weaver B."/>
            <person name="Ciecko A."/>
            <person name="Tallon L."/>
            <person name="Jackson J."/>
            <person name="Pai G."/>
            <person name="Aken S.V."/>
            <person name="Utterback T."/>
            <person name="Reidmuller S."/>
            <person name="Feldblyum T."/>
            <person name="Hsiao J."/>
            <person name="Zismann V."/>
            <person name="Iobst S."/>
            <person name="de Vazeille A.R."/>
            <person name="Buell C.R."/>
            <person name="Ying K."/>
            <person name="Li Y."/>
            <person name="Lu T."/>
            <person name="Huang Y."/>
            <person name="Zhao Q."/>
            <person name="Feng Q."/>
            <person name="Zhang L."/>
            <person name="Zhu J."/>
            <person name="Weng Q."/>
            <person name="Mu J."/>
            <person name="Lu Y."/>
            <person name="Fan D."/>
            <person name="Liu Y."/>
            <person name="Guan J."/>
            <person name="Zhang Y."/>
            <person name="Yu S."/>
            <person name="Liu X."/>
            <person name="Zhang Y."/>
            <person name="Hong G."/>
            <person name="Han B."/>
            <person name="Choisne N."/>
            <person name="Demange N."/>
            <person name="Orjeda G."/>
            <person name="Samain S."/>
            <person name="Cattolico L."/>
            <person name="Pelletier E."/>
            <person name="Couloux A."/>
            <person name="Segurens B."/>
            <person name="Wincker P."/>
            <person name="D'Hont A."/>
            <person name="Scarpelli C."/>
            <person name="Weissenbach J."/>
            <person name="Salanoubat M."/>
            <person name="Quetier F."/>
            <person name="Yu Y."/>
            <person name="Kim H.R."/>
            <person name="Rambo T."/>
            <person name="Currie J."/>
            <person name="Collura K."/>
            <person name="Luo M."/>
            <person name="Yang T."/>
            <person name="Ammiraju J.S.S."/>
            <person name="Engler F."/>
            <person name="Soderlund C."/>
            <person name="Wing R.A."/>
            <person name="Palmer L.E."/>
            <person name="de la Bastide M."/>
            <person name="Spiegel L."/>
            <person name="Nascimento L."/>
            <person name="Zutavern T."/>
            <person name="O'Shaughnessy A."/>
            <person name="Dike S."/>
            <person name="Dedhia N."/>
            <person name="Preston R."/>
            <person name="Balija V."/>
            <person name="McCombie W.R."/>
            <person name="Chow T."/>
            <person name="Chen H."/>
            <person name="Chung M."/>
            <person name="Chen C."/>
            <person name="Shaw J."/>
            <person name="Wu H."/>
            <person name="Hsiao K."/>
            <person name="Chao Y."/>
            <person name="Chu M."/>
            <person name="Cheng C."/>
            <person name="Hour A."/>
            <person name="Lee P."/>
            <person name="Lin S."/>
            <person name="Lin Y."/>
            <person name="Liou J."/>
            <person name="Liu S."/>
            <person name="Hsing Y."/>
            <person name="Raghuvanshi S."/>
            <person name="Mohanty A."/>
            <person name="Bharti A.K."/>
            <person name="Gaur A."/>
            <person name="Gupta V."/>
            <person name="Kumar D."/>
            <person name="Ravi V."/>
            <person name="Vij S."/>
            <person name="Kapur A."/>
            <person name="Khurana P."/>
            <person name="Khurana P."/>
            <person name="Khurana J.P."/>
            <person name="Tyagi A.K."/>
            <person name="Gaikwad K."/>
            <person name="Singh A."/>
            <person name="Dalal V."/>
            <person name="Srivastava S."/>
            <person name="Dixit A."/>
            <person name="Pal A.K."/>
            <person name="Ghazi I.A."/>
            <person name="Yadav M."/>
            <person name="Pandit A."/>
            <person name="Bhargava A."/>
            <person name="Sureshbabu K."/>
            <person name="Batra K."/>
            <person name="Sharma T.R."/>
            <person name="Mohapatra T."/>
            <person name="Singh N.K."/>
            <person name="Messing J."/>
            <person name="Nelson A.B."/>
            <person name="Fuks G."/>
            <person name="Kavchok S."/>
            <person name="Keizer G."/>
            <person name="Linton E."/>
            <person name="Llaca V."/>
            <person name="Song R."/>
            <person name="Tanyolac B."/>
            <person name="Young S."/>
            <person name="Ho-Il K."/>
            <person name="Hahn J.H."/>
            <person name="Sangsakoo G."/>
            <person name="Vanavichit A."/>
            <person name="de Mattos Luiz.A.T."/>
            <person name="Zimmer P.D."/>
            <person name="Malone G."/>
            <person name="Dellagostin O."/>
            <person name="de Oliveira A.C."/>
            <person name="Bevan M."/>
            <person name="Bancroft I."/>
            <person name="Minx P."/>
            <person name="Cordum H."/>
            <person name="Wilson R."/>
            <person name="Cheng Z."/>
            <person name="Jin W."/>
            <person name="Jiang J."/>
            <person name="Leong S.A."/>
            <person name="Iwama H."/>
            <person name="Gojobori T."/>
            <person name="Itoh T."/>
            <person name="Niimura Y."/>
            <person name="Fujii Y."/>
            <person name="Habara T."/>
            <person name="Sakai H."/>
            <person name="Sato Y."/>
            <person name="Wilson G."/>
            <person name="Kumar K."/>
            <person name="McCouch S."/>
            <person name="Juretic N."/>
            <person name="Hoen D."/>
            <person name="Wright S."/>
            <person name="Bruskiewich R."/>
            <person name="Bureau T."/>
            <person name="Miyao A."/>
            <person name="Hirochika H."/>
            <person name="Nishikawa T."/>
            <person name="Kadowaki K."/>
            <person name="Sugiura M."/>
            <person name="Burr B."/>
            <person name="Sasaki T."/>
        </authorList>
    </citation>
    <scope>NUCLEOTIDE SEQUENCE [LARGE SCALE GENOMIC DNA]</scope>
    <source>
        <strain evidence="3">cv. Nipponbare</strain>
    </source>
</reference>
<protein>
    <submittedName>
        <fullName evidence="2">Uncharacterized protein</fullName>
    </submittedName>
</protein>
<evidence type="ECO:0000313" key="2">
    <source>
        <dbReference type="EMBL" id="BAD10147.1"/>
    </source>
</evidence>
<gene>
    <name evidence="2" type="primary">OSJNBa0016C11.14</name>
</gene>
<dbReference type="AlphaFoldDB" id="Q6Z536"/>
<reference evidence="3" key="2">
    <citation type="journal article" date="2008" name="Nucleic Acids Res.">
        <title>The rice annotation project database (RAP-DB): 2008 update.</title>
        <authorList>
            <consortium name="The rice annotation project (RAP)"/>
        </authorList>
    </citation>
    <scope>GENOME REANNOTATION</scope>
    <source>
        <strain evidence="3">cv. Nipponbare</strain>
    </source>
</reference>
<organism evidence="2 3">
    <name type="scientific">Oryza sativa subsp. japonica</name>
    <name type="common">Rice</name>
    <dbReference type="NCBI Taxonomy" id="39947"/>
    <lineage>
        <taxon>Eukaryota</taxon>
        <taxon>Viridiplantae</taxon>
        <taxon>Streptophyta</taxon>
        <taxon>Embryophyta</taxon>
        <taxon>Tracheophyta</taxon>
        <taxon>Spermatophyta</taxon>
        <taxon>Magnoliopsida</taxon>
        <taxon>Liliopsida</taxon>
        <taxon>Poales</taxon>
        <taxon>Poaceae</taxon>
        <taxon>BOP clade</taxon>
        <taxon>Oryzoideae</taxon>
        <taxon>Oryzeae</taxon>
        <taxon>Oryzinae</taxon>
        <taxon>Oryza</taxon>
        <taxon>Oryza sativa</taxon>
    </lineage>
</organism>
<name>Q6Z536_ORYSJ</name>
<accession>Q6Z536</accession>
<evidence type="ECO:0000313" key="3">
    <source>
        <dbReference type="Proteomes" id="UP000000763"/>
    </source>
</evidence>
<sequence>MAGGGGSLAVGGGLNGWRGVSGSVGAAGLEEGSGPAWWRGHLTANGSRMKKGGGSRRHAIPTGEAGSGAVGQWRRGIGWRNERWEWWRRNV</sequence>
<feature type="compositionally biased region" description="Basic residues" evidence="1">
    <location>
        <begin position="48"/>
        <end position="59"/>
    </location>
</feature>
<dbReference type="Proteomes" id="UP000000763">
    <property type="component" value="Chromosome 8"/>
</dbReference>
<feature type="region of interest" description="Disordered" evidence="1">
    <location>
        <begin position="42"/>
        <end position="69"/>
    </location>
</feature>